<keyword evidence="4 9" id="KW-0812">Transmembrane</keyword>
<dbReference type="RefSeq" id="WP_014432406.1">
    <property type="nucleotide sequence ID" value="NC_017079.1"/>
</dbReference>
<dbReference type="STRING" id="926550.CLDAP_11260"/>
<evidence type="ECO:0000256" key="4">
    <source>
        <dbReference type="ARBA" id="ARBA00022692"/>
    </source>
</evidence>
<dbReference type="Gene3D" id="3.40.50.300">
    <property type="entry name" value="P-loop containing nucleotide triphosphate hydrolases"/>
    <property type="match status" value="1"/>
</dbReference>
<gene>
    <name evidence="12" type="ordered locus">CLDAP_11260</name>
</gene>
<dbReference type="KEGG" id="cap:CLDAP_11260"/>
<organism evidence="12 13">
    <name type="scientific">Caldilinea aerophila (strain DSM 14535 / JCM 11387 / NBRC 104270 / STL-6-O1)</name>
    <dbReference type="NCBI Taxonomy" id="926550"/>
    <lineage>
        <taxon>Bacteria</taxon>
        <taxon>Bacillati</taxon>
        <taxon>Chloroflexota</taxon>
        <taxon>Caldilineae</taxon>
        <taxon>Caldilineales</taxon>
        <taxon>Caldilineaceae</taxon>
        <taxon>Caldilinea</taxon>
    </lineage>
</organism>
<dbReference type="CDD" id="cd03254">
    <property type="entry name" value="ABCC_Glucan_exporter_like"/>
    <property type="match status" value="1"/>
</dbReference>
<reference evidence="12 13" key="1">
    <citation type="submission" date="2012-02" db="EMBL/GenBank/DDBJ databases">
        <title>Complete genome sequence of Caldilinea aerophila DSM 14535 (= NBRC 102666).</title>
        <authorList>
            <person name="Oguchi A."/>
            <person name="Hosoyama A."/>
            <person name="Sekine M."/>
            <person name="Fukai R."/>
            <person name="Kato Y."/>
            <person name="Nakamura S."/>
            <person name="Hanada S."/>
            <person name="Yamazaki S."/>
            <person name="Fujita N."/>
        </authorList>
    </citation>
    <scope>NUCLEOTIDE SEQUENCE [LARGE SCALE GENOMIC DNA]</scope>
    <source>
        <strain evidence="13">DSM 14535 / JCM 11387 / NBRC 104270 / STL-6-O1</strain>
    </source>
</reference>
<feature type="transmembrane region" description="Helical" evidence="9">
    <location>
        <begin position="178"/>
        <end position="196"/>
    </location>
</feature>
<dbReference type="SUPFAM" id="SSF90123">
    <property type="entry name" value="ABC transporter transmembrane region"/>
    <property type="match status" value="1"/>
</dbReference>
<name>I0I1M8_CALAS</name>
<proteinExistence type="predicted"/>
<evidence type="ECO:0000256" key="7">
    <source>
        <dbReference type="ARBA" id="ARBA00022989"/>
    </source>
</evidence>
<evidence type="ECO:0000259" key="10">
    <source>
        <dbReference type="PROSITE" id="PS50893"/>
    </source>
</evidence>
<comment type="subcellular location">
    <subcellularLocation>
        <location evidence="1">Cell membrane</location>
        <topology evidence="1">Multi-pass membrane protein</topology>
    </subcellularLocation>
</comment>
<dbReference type="InterPro" id="IPR003593">
    <property type="entry name" value="AAA+_ATPase"/>
</dbReference>
<keyword evidence="5" id="KW-0547">Nucleotide-binding</keyword>
<keyword evidence="6" id="KW-0067">ATP-binding</keyword>
<dbReference type="GO" id="GO:0005886">
    <property type="term" value="C:plasma membrane"/>
    <property type="evidence" value="ECO:0007669"/>
    <property type="project" value="UniProtKB-SubCell"/>
</dbReference>
<accession>I0I1M8</accession>
<feature type="transmembrane region" description="Helical" evidence="9">
    <location>
        <begin position="257"/>
        <end position="280"/>
    </location>
</feature>
<dbReference type="EMBL" id="AP012337">
    <property type="protein sequence ID" value="BAL99165.1"/>
    <property type="molecule type" value="Genomic_DNA"/>
</dbReference>
<dbReference type="FunFam" id="3.40.50.300:FF:000221">
    <property type="entry name" value="Multidrug ABC transporter ATP-binding protein"/>
    <property type="match status" value="1"/>
</dbReference>
<dbReference type="InterPro" id="IPR036640">
    <property type="entry name" value="ABC1_TM_sf"/>
</dbReference>
<dbReference type="GO" id="GO:0016887">
    <property type="term" value="F:ATP hydrolysis activity"/>
    <property type="evidence" value="ECO:0007669"/>
    <property type="project" value="InterPro"/>
</dbReference>
<dbReference type="PROSITE" id="PS50893">
    <property type="entry name" value="ABC_TRANSPORTER_2"/>
    <property type="match status" value="1"/>
</dbReference>
<dbReference type="InterPro" id="IPR027417">
    <property type="entry name" value="P-loop_NTPase"/>
</dbReference>
<dbReference type="eggNOG" id="COG1132">
    <property type="taxonomic scope" value="Bacteria"/>
</dbReference>
<dbReference type="PANTHER" id="PTHR43394:SF1">
    <property type="entry name" value="ATP-BINDING CASSETTE SUB-FAMILY B MEMBER 10, MITOCHONDRIAL"/>
    <property type="match status" value="1"/>
</dbReference>
<dbReference type="InterPro" id="IPR011527">
    <property type="entry name" value="ABC1_TM_dom"/>
</dbReference>
<dbReference type="Pfam" id="PF00005">
    <property type="entry name" value="ABC_tran"/>
    <property type="match status" value="1"/>
</dbReference>
<evidence type="ECO:0000256" key="5">
    <source>
        <dbReference type="ARBA" id="ARBA00022741"/>
    </source>
</evidence>
<evidence type="ECO:0000259" key="11">
    <source>
        <dbReference type="PROSITE" id="PS50929"/>
    </source>
</evidence>
<evidence type="ECO:0000256" key="6">
    <source>
        <dbReference type="ARBA" id="ARBA00022840"/>
    </source>
</evidence>
<protein>
    <submittedName>
        <fullName evidence="12">Putative ABC transporter</fullName>
    </submittedName>
</protein>
<keyword evidence="3" id="KW-1003">Cell membrane</keyword>
<feature type="domain" description="ABC transmembrane type-1" evidence="11">
    <location>
        <begin position="38"/>
        <end position="321"/>
    </location>
</feature>
<evidence type="ECO:0000256" key="1">
    <source>
        <dbReference type="ARBA" id="ARBA00004651"/>
    </source>
</evidence>
<dbReference type="InterPro" id="IPR003439">
    <property type="entry name" value="ABC_transporter-like_ATP-bd"/>
</dbReference>
<evidence type="ECO:0000256" key="2">
    <source>
        <dbReference type="ARBA" id="ARBA00022448"/>
    </source>
</evidence>
<evidence type="ECO:0000256" key="8">
    <source>
        <dbReference type="ARBA" id="ARBA00023136"/>
    </source>
</evidence>
<feature type="domain" description="ABC transporter" evidence="10">
    <location>
        <begin position="354"/>
        <end position="588"/>
    </location>
</feature>
<evidence type="ECO:0000256" key="9">
    <source>
        <dbReference type="SAM" id="Phobius"/>
    </source>
</evidence>
<dbReference type="GO" id="GO:0015421">
    <property type="term" value="F:ABC-type oligopeptide transporter activity"/>
    <property type="evidence" value="ECO:0007669"/>
    <property type="project" value="TreeGrafter"/>
</dbReference>
<dbReference type="SUPFAM" id="SSF52540">
    <property type="entry name" value="P-loop containing nucleoside triphosphate hydrolases"/>
    <property type="match status" value="1"/>
</dbReference>
<dbReference type="PATRIC" id="fig|926550.5.peg.1191"/>
<dbReference type="PROSITE" id="PS50929">
    <property type="entry name" value="ABC_TM1F"/>
    <property type="match status" value="1"/>
</dbReference>
<feature type="transmembrane region" description="Helical" evidence="9">
    <location>
        <begin position="150"/>
        <end position="172"/>
    </location>
</feature>
<dbReference type="CDD" id="cd07346">
    <property type="entry name" value="ABC_6TM_exporters"/>
    <property type="match status" value="1"/>
</dbReference>
<dbReference type="Pfam" id="PF00664">
    <property type="entry name" value="ABC_membrane"/>
    <property type="match status" value="1"/>
</dbReference>
<dbReference type="InterPro" id="IPR039421">
    <property type="entry name" value="Type_1_exporter"/>
</dbReference>
<keyword evidence="13" id="KW-1185">Reference proteome</keyword>
<evidence type="ECO:0000313" key="13">
    <source>
        <dbReference type="Proteomes" id="UP000007880"/>
    </source>
</evidence>
<feature type="transmembrane region" description="Helical" evidence="9">
    <location>
        <begin position="37"/>
        <end position="62"/>
    </location>
</feature>
<dbReference type="AlphaFoldDB" id="I0I1M8"/>
<feature type="transmembrane region" description="Helical" evidence="9">
    <location>
        <begin position="286"/>
        <end position="307"/>
    </location>
</feature>
<feature type="transmembrane region" description="Helical" evidence="9">
    <location>
        <begin position="74"/>
        <end position="93"/>
    </location>
</feature>
<dbReference type="Proteomes" id="UP000007880">
    <property type="component" value="Chromosome"/>
</dbReference>
<keyword evidence="2" id="KW-0813">Transport</keyword>
<dbReference type="Gene3D" id="1.20.1560.10">
    <property type="entry name" value="ABC transporter type 1, transmembrane domain"/>
    <property type="match status" value="1"/>
</dbReference>
<dbReference type="OrthoDB" id="9762778at2"/>
<dbReference type="HOGENOM" id="CLU_000604_84_4_0"/>
<sequence>MGWMRAGLTTESYDRGYTNRELLARLAGYFRPQGRRLFLVMMLVSLMSLTGALLPVFMAQGVNVVGGVAHNREAIAALLVLLVLVIGVINWAVNWLRRILTAQLLGDIVLALRLDAFRAVMNHDMSFFDRNQSGRIVSRITTDTDEFSRVAVLVTEVGSQLLLVVILLAYLFTINWQLTLLLMLLAPVAVIVASSFQRWARRVTRTSQQAVADVNASIQEAVTGIRVAKNFRREQGIYDEFLAINERSYAVHVRRGFVLALIFPTLQLFAGLGTAALLYAGGYATYLGAISAGAWFLFMNSVSLFWFPMINLSAFWSQFQGALSATERIFALIDAEPAVIQLDSRPVPPLRGDIRFEHVDFRYSDKEQVLQDFSLHIRPGESVALVGHTGAGKSSIIKLVTRFYEFQGGRILIDGMDIRTFDLHQYRRQLGIVSQTPFLFSGTVADNIRYATPMLDDAAVERIARQIGGGEWLETLPDGLQTDVGERGSRLSMGQRQLVVLARMLAQNPAIFILDEATASVDPFTESQIQAALQLILKNRTSIVIAHRLSTVKAADRILVLQKGRILEEGNHEALMAKGGHYAELYQTYFRHQSLEYLETRRSARLPETQ</sequence>
<evidence type="ECO:0000313" key="12">
    <source>
        <dbReference type="EMBL" id="BAL99165.1"/>
    </source>
</evidence>
<dbReference type="PANTHER" id="PTHR43394">
    <property type="entry name" value="ATP-DEPENDENT PERMEASE MDL1, MITOCHONDRIAL"/>
    <property type="match status" value="1"/>
</dbReference>
<dbReference type="GO" id="GO:0005524">
    <property type="term" value="F:ATP binding"/>
    <property type="evidence" value="ECO:0007669"/>
    <property type="project" value="UniProtKB-KW"/>
</dbReference>
<evidence type="ECO:0000256" key="3">
    <source>
        <dbReference type="ARBA" id="ARBA00022475"/>
    </source>
</evidence>
<keyword evidence="8 9" id="KW-0472">Membrane</keyword>
<keyword evidence="7 9" id="KW-1133">Transmembrane helix</keyword>
<dbReference type="SMART" id="SM00382">
    <property type="entry name" value="AAA"/>
    <property type="match status" value="1"/>
</dbReference>